<feature type="region of interest" description="Disordered" evidence="1">
    <location>
        <begin position="118"/>
        <end position="141"/>
    </location>
</feature>
<dbReference type="EMBL" id="AMQM01004414">
    <property type="status" value="NOT_ANNOTATED_CDS"/>
    <property type="molecule type" value="Genomic_DNA"/>
</dbReference>
<sequence>MTSCAVVLQLGAGRSARPPASSCCPTIPCVQFLYLVNEATQHNSSTCLCSVSFHFKTDAEQVWFEKCHQDDPIINSTHLLLSSLLVTPSRRIEFYSKDCKHRHKLDWIVEVLHGRGQSHDDHQSADHQQTNMQTEDQQTNMQTKDQQTNMQTEDQQINMQIKKEKTKKSHLQISAASYLSAHSNQLEVHFPLSFMFLGLLVTSVVSFLILIIGLFIHHRRCRNSQRERELGALRKPLLGDEADELKFTKRNSKAQLEVTPDINCVDDHHNHYGKRQYKNISTNNNRDINHSKECEVVNNLKNTTCLCRNVNNNFYFKRTNSSKSKQIISAKIKRHLSL</sequence>
<reference evidence="3 5" key="2">
    <citation type="journal article" date="2013" name="Nature">
        <title>Insights into bilaterian evolution from three spiralian genomes.</title>
        <authorList>
            <person name="Simakov O."/>
            <person name="Marletaz F."/>
            <person name="Cho S.J."/>
            <person name="Edsinger-Gonzales E."/>
            <person name="Havlak P."/>
            <person name="Hellsten U."/>
            <person name="Kuo D.H."/>
            <person name="Larsson T."/>
            <person name="Lv J."/>
            <person name="Arendt D."/>
            <person name="Savage R."/>
            <person name="Osoegawa K."/>
            <person name="de Jong P."/>
            <person name="Grimwood J."/>
            <person name="Chapman J.A."/>
            <person name="Shapiro H."/>
            <person name="Aerts A."/>
            <person name="Otillar R.P."/>
            <person name="Terry A.Y."/>
            <person name="Boore J.L."/>
            <person name="Grigoriev I.V."/>
            <person name="Lindberg D.R."/>
            <person name="Seaver E.C."/>
            <person name="Weisblat D.A."/>
            <person name="Putnam N.H."/>
            <person name="Rokhsar D.S."/>
        </authorList>
    </citation>
    <scope>NUCLEOTIDE SEQUENCE</scope>
</reference>
<keyword evidence="2" id="KW-0472">Membrane</keyword>
<name>T1F666_HELRO</name>
<reference evidence="4" key="3">
    <citation type="submission" date="2015-06" db="UniProtKB">
        <authorList>
            <consortium name="EnsemblMetazoa"/>
        </authorList>
    </citation>
    <scope>IDENTIFICATION</scope>
</reference>
<evidence type="ECO:0000313" key="3">
    <source>
        <dbReference type="EMBL" id="ESO03915.1"/>
    </source>
</evidence>
<evidence type="ECO:0000256" key="2">
    <source>
        <dbReference type="SAM" id="Phobius"/>
    </source>
</evidence>
<dbReference type="Proteomes" id="UP000015101">
    <property type="component" value="Unassembled WGS sequence"/>
</dbReference>
<dbReference type="EMBL" id="KB096551">
    <property type="protein sequence ID" value="ESO03915.1"/>
    <property type="molecule type" value="Genomic_DNA"/>
</dbReference>
<proteinExistence type="predicted"/>
<evidence type="ECO:0000313" key="4">
    <source>
        <dbReference type="EnsemblMetazoa" id="HelroP172943"/>
    </source>
</evidence>
<dbReference type="AlphaFoldDB" id="T1F666"/>
<dbReference type="GeneID" id="20204315"/>
<keyword evidence="2" id="KW-0812">Transmembrane</keyword>
<dbReference type="KEGG" id="hro:HELRODRAFT_172943"/>
<reference evidence="5" key="1">
    <citation type="submission" date="2012-12" db="EMBL/GenBank/DDBJ databases">
        <authorList>
            <person name="Hellsten U."/>
            <person name="Grimwood J."/>
            <person name="Chapman J.A."/>
            <person name="Shapiro H."/>
            <person name="Aerts A."/>
            <person name="Otillar R.P."/>
            <person name="Terry A.Y."/>
            <person name="Boore J.L."/>
            <person name="Simakov O."/>
            <person name="Marletaz F."/>
            <person name="Cho S.-J."/>
            <person name="Edsinger-Gonzales E."/>
            <person name="Havlak P."/>
            <person name="Kuo D.-H."/>
            <person name="Larsson T."/>
            <person name="Lv J."/>
            <person name="Arendt D."/>
            <person name="Savage R."/>
            <person name="Osoegawa K."/>
            <person name="de Jong P."/>
            <person name="Lindberg D.R."/>
            <person name="Seaver E.C."/>
            <person name="Weisblat D.A."/>
            <person name="Putnam N.H."/>
            <person name="Grigoriev I.V."/>
            <person name="Rokhsar D.S."/>
        </authorList>
    </citation>
    <scope>NUCLEOTIDE SEQUENCE</scope>
</reference>
<feature type="compositionally biased region" description="Polar residues" evidence="1">
    <location>
        <begin position="126"/>
        <end position="141"/>
    </location>
</feature>
<keyword evidence="2" id="KW-1133">Transmembrane helix</keyword>
<dbReference type="CTD" id="20204315"/>
<protein>
    <submittedName>
        <fullName evidence="3 4">Uncharacterized protein</fullName>
    </submittedName>
</protein>
<organism evidence="4 5">
    <name type="scientific">Helobdella robusta</name>
    <name type="common">Californian leech</name>
    <dbReference type="NCBI Taxonomy" id="6412"/>
    <lineage>
        <taxon>Eukaryota</taxon>
        <taxon>Metazoa</taxon>
        <taxon>Spiralia</taxon>
        <taxon>Lophotrochozoa</taxon>
        <taxon>Annelida</taxon>
        <taxon>Clitellata</taxon>
        <taxon>Hirudinea</taxon>
        <taxon>Rhynchobdellida</taxon>
        <taxon>Glossiphoniidae</taxon>
        <taxon>Helobdella</taxon>
    </lineage>
</organism>
<accession>T1F666</accession>
<feature type="transmembrane region" description="Helical" evidence="2">
    <location>
        <begin position="192"/>
        <end position="216"/>
    </location>
</feature>
<keyword evidence="5" id="KW-1185">Reference proteome</keyword>
<evidence type="ECO:0000313" key="5">
    <source>
        <dbReference type="Proteomes" id="UP000015101"/>
    </source>
</evidence>
<evidence type="ECO:0000256" key="1">
    <source>
        <dbReference type="SAM" id="MobiDB-lite"/>
    </source>
</evidence>
<dbReference type="InParanoid" id="T1F666"/>
<gene>
    <name evidence="4" type="primary">20204315</name>
    <name evidence="3" type="ORF">HELRODRAFT_172943</name>
</gene>
<dbReference type="RefSeq" id="XP_009017851.1">
    <property type="nucleotide sequence ID" value="XM_009019603.1"/>
</dbReference>
<dbReference type="EnsemblMetazoa" id="HelroT172943">
    <property type="protein sequence ID" value="HelroP172943"/>
    <property type="gene ID" value="HelroG172943"/>
</dbReference>
<dbReference type="HOGENOM" id="CLU_822027_0_0_1"/>